<gene>
    <name evidence="4" type="ORF">QTP70_000569</name>
</gene>
<keyword evidence="5" id="KW-1185">Reference proteome</keyword>
<dbReference type="InterPro" id="IPR019139">
    <property type="entry name" value="LRRFIP1/2"/>
</dbReference>
<proteinExistence type="inferred from homology"/>
<evidence type="ECO:0000313" key="4">
    <source>
        <dbReference type="EMBL" id="KAK3506170.1"/>
    </source>
</evidence>
<comment type="caution">
    <text evidence="4">The sequence shown here is derived from an EMBL/GenBank/DDBJ whole genome shotgun (WGS) entry which is preliminary data.</text>
</comment>
<dbReference type="EMBL" id="JAUCMX010000123">
    <property type="protein sequence ID" value="KAK3506170.1"/>
    <property type="molecule type" value="Genomic_DNA"/>
</dbReference>
<comment type="similarity">
    <text evidence="1">Belongs to the LRRFIP family.</text>
</comment>
<evidence type="ECO:0000313" key="5">
    <source>
        <dbReference type="Proteomes" id="UP001274896"/>
    </source>
</evidence>
<evidence type="ECO:0000256" key="2">
    <source>
        <dbReference type="ARBA" id="ARBA00023054"/>
    </source>
</evidence>
<dbReference type="AlphaFoldDB" id="A0AAE0PR80"/>
<evidence type="ECO:0000256" key="1">
    <source>
        <dbReference type="ARBA" id="ARBA00008275"/>
    </source>
</evidence>
<dbReference type="Gene3D" id="1.20.5.4090">
    <property type="match status" value="1"/>
</dbReference>
<sequence>MAVNSVFDANDTSNHDTGILSADVLSSQAEIPENTFQEDHERAEEAYRILQSQYEETLKQWDELLMVCLPEAERKYEQAMETNAQLEKEKSNLMSRVDTMQGSMQQLGHILCETRTECVEAKRKYEVERKLHKYVQGRASTRRRRIVGESQKP</sequence>
<dbReference type="GO" id="GO:0006355">
    <property type="term" value="P:regulation of DNA-templated transcription"/>
    <property type="evidence" value="ECO:0007669"/>
    <property type="project" value="InterPro"/>
</dbReference>
<organism evidence="4 5">
    <name type="scientific">Hemibagrus guttatus</name>
    <dbReference type="NCBI Taxonomy" id="175788"/>
    <lineage>
        <taxon>Eukaryota</taxon>
        <taxon>Metazoa</taxon>
        <taxon>Chordata</taxon>
        <taxon>Craniata</taxon>
        <taxon>Vertebrata</taxon>
        <taxon>Euteleostomi</taxon>
        <taxon>Actinopterygii</taxon>
        <taxon>Neopterygii</taxon>
        <taxon>Teleostei</taxon>
        <taxon>Ostariophysi</taxon>
        <taxon>Siluriformes</taxon>
        <taxon>Bagridae</taxon>
        <taxon>Hemibagrus</taxon>
    </lineage>
</organism>
<name>A0AAE0PR80_9TELE</name>
<accession>A0AAE0PR80</accession>
<protein>
    <submittedName>
        <fullName evidence="4">Uncharacterized protein</fullName>
    </submittedName>
</protein>
<evidence type="ECO:0000256" key="3">
    <source>
        <dbReference type="SAM" id="Coils"/>
    </source>
</evidence>
<dbReference type="Proteomes" id="UP001274896">
    <property type="component" value="Unassembled WGS sequence"/>
</dbReference>
<reference evidence="4" key="1">
    <citation type="submission" date="2023-06" db="EMBL/GenBank/DDBJ databases">
        <title>Male Hemibagrus guttatus genome.</title>
        <authorList>
            <person name="Bian C."/>
        </authorList>
    </citation>
    <scope>NUCLEOTIDE SEQUENCE</scope>
    <source>
        <strain evidence="4">Male_cb2023</strain>
        <tissue evidence="4">Muscle</tissue>
    </source>
</reference>
<feature type="coiled-coil region" evidence="3">
    <location>
        <begin position="40"/>
        <end position="103"/>
    </location>
</feature>
<dbReference type="Pfam" id="PF09738">
    <property type="entry name" value="LRRFIP"/>
    <property type="match status" value="1"/>
</dbReference>
<keyword evidence="2 3" id="KW-0175">Coiled coil</keyword>